<name>A0A7D7WFF3_9MICO</name>
<dbReference type="GO" id="GO:0016878">
    <property type="term" value="F:acid-thiol ligase activity"/>
    <property type="evidence" value="ECO:0007669"/>
    <property type="project" value="UniProtKB-ARBA"/>
</dbReference>
<dbReference type="Pfam" id="PF13193">
    <property type="entry name" value="AMP-binding_C"/>
    <property type="match status" value="1"/>
</dbReference>
<dbReference type="PANTHER" id="PTHR43767:SF1">
    <property type="entry name" value="NONRIBOSOMAL PEPTIDE SYNTHASE PES1 (EUROFUNG)-RELATED"/>
    <property type="match status" value="1"/>
</dbReference>
<organism evidence="3 4">
    <name type="scientific">Microbacterium esteraromaticum</name>
    <dbReference type="NCBI Taxonomy" id="57043"/>
    <lineage>
        <taxon>Bacteria</taxon>
        <taxon>Bacillati</taxon>
        <taxon>Actinomycetota</taxon>
        <taxon>Actinomycetes</taxon>
        <taxon>Micrococcales</taxon>
        <taxon>Microbacteriaceae</taxon>
        <taxon>Microbacterium</taxon>
    </lineage>
</organism>
<dbReference type="InterPro" id="IPR045851">
    <property type="entry name" value="AMP-bd_C_sf"/>
</dbReference>
<dbReference type="Pfam" id="PF00501">
    <property type="entry name" value="AMP-binding"/>
    <property type="match status" value="1"/>
</dbReference>
<evidence type="ECO:0000313" key="3">
    <source>
        <dbReference type="EMBL" id="QMU97332.1"/>
    </source>
</evidence>
<feature type="domain" description="AMP-dependent synthetase/ligase" evidence="1">
    <location>
        <begin position="46"/>
        <end position="206"/>
    </location>
</feature>
<dbReference type="InterPro" id="IPR025110">
    <property type="entry name" value="AMP-bd_C"/>
</dbReference>
<reference evidence="3 4" key="1">
    <citation type="journal article" date="2020" name="Front. Microbiol.">
        <title>Design of Bacterial Strain-Specific qPCR Assays Using NGS Data and Publicly Available Resources and Its Application to Track Biocontrol Strains.</title>
        <authorList>
            <person name="Hernandez I."/>
            <person name="Sant C."/>
            <person name="Martinez R."/>
            <person name="Fernandez C."/>
        </authorList>
    </citation>
    <scope>NUCLEOTIDE SEQUENCE [LARGE SCALE GENOMIC DNA]</scope>
    <source>
        <strain evidence="3 4">B24</strain>
    </source>
</reference>
<dbReference type="SUPFAM" id="SSF56801">
    <property type="entry name" value="Acetyl-CoA synthetase-like"/>
    <property type="match status" value="1"/>
</dbReference>
<dbReference type="Proteomes" id="UP000515708">
    <property type="component" value="Chromosome"/>
</dbReference>
<dbReference type="EMBL" id="CP043732">
    <property type="protein sequence ID" value="QMU97332.1"/>
    <property type="molecule type" value="Genomic_DNA"/>
</dbReference>
<gene>
    <name evidence="3" type="ORF">FVO59_08950</name>
</gene>
<accession>A0A7D7WFF3</accession>
<protein>
    <submittedName>
        <fullName evidence="3">AMP-binding protein</fullName>
    </submittedName>
</protein>
<proteinExistence type="predicted"/>
<dbReference type="AlphaFoldDB" id="A0A7D7WFF3"/>
<dbReference type="PROSITE" id="PS00455">
    <property type="entry name" value="AMP_BINDING"/>
    <property type="match status" value="1"/>
</dbReference>
<dbReference type="RefSeq" id="WP_182252326.1">
    <property type="nucleotide sequence ID" value="NZ_CP043732.1"/>
</dbReference>
<dbReference type="Gene3D" id="3.40.50.12780">
    <property type="entry name" value="N-terminal domain of ligase-like"/>
    <property type="match status" value="1"/>
</dbReference>
<sequence length="373" mass="38319">MTLHAIDGADAAAVRDALPAALDGIRPLALGFDPAPGDLVPAGTGVVIATSGSSGVPKRVVLSAAALRSSAEATAARIGSGQWMLALPAAYIAGVQVLGRSLLADVDPVLLEGRFTAESFVVATRALRDDVDRFTSLVPAQLATLLDAAQSRADVRDALTSYRAILVGGQALPPSLHERAGDLGARIVRTYGSSETAGGCVYDGLPLDGVHLAEVDGEVRISGPMLADGYLGDPVLTAGVFSTEGGGVRWYRTGDAGSVAPDGRLTITGRIDNVIVSGGINVSLDRVERAVRSIPGLEHAVVVGVADERWGQASVIFADVASADAARLLEAGRAHVEEEIGRHARPARLEAGAIPMLASGKPDREALRRSAQG</sequence>
<evidence type="ECO:0000259" key="2">
    <source>
        <dbReference type="Pfam" id="PF13193"/>
    </source>
</evidence>
<dbReference type="InterPro" id="IPR042099">
    <property type="entry name" value="ANL_N_sf"/>
</dbReference>
<feature type="domain" description="AMP-binding enzyme C-terminal" evidence="2">
    <location>
        <begin position="287"/>
        <end position="361"/>
    </location>
</feature>
<dbReference type="InterPro" id="IPR020845">
    <property type="entry name" value="AMP-binding_CS"/>
</dbReference>
<evidence type="ECO:0000259" key="1">
    <source>
        <dbReference type="Pfam" id="PF00501"/>
    </source>
</evidence>
<dbReference type="InterPro" id="IPR050237">
    <property type="entry name" value="ATP-dep_AMP-bd_enzyme"/>
</dbReference>
<evidence type="ECO:0000313" key="4">
    <source>
        <dbReference type="Proteomes" id="UP000515708"/>
    </source>
</evidence>
<dbReference type="Gene3D" id="3.30.300.30">
    <property type="match status" value="1"/>
</dbReference>
<dbReference type="PANTHER" id="PTHR43767">
    <property type="entry name" value="LONG-CHAIN-FATTY-ACID--COA LIGASE"/>
    <property type="match status" value="1"/>
</dbReference>
<dbReference type="InterPro" id="IPR000873">
    <property type="entry name" value="AMP-dep_synth/lig_dom"/>
</dbReference>